<reference evidence="1 2" key="1">
    <citation type="journal article" date="2019" name="Nat. Ecol. Evol.">
        <title>Megaphylogeny resolves global patterns of mushroom evolution.</title>
        <authorList>
            <person name="Varga T."/>
            <person name="Krizsan K."/>
            <person name="Foldi C."/>
            <person name="Dima B."/>
            <person name="Sanchez-Garcia M."/>
            <person name="Sanchez-Ramirez S."/>
            <person name="Szollosi G.J."/>
            <person name="Szarkandi J.G."/>
            <person name="Papp V."/>
            <person name="Albert L."/>
            <person name="Andreopoulos W."/>
            <person name="Angelini C."/>
            <person name="Antonin V."/>
            <person name="Barry K.W."/>
            <person name="Bougher N.L."/>
            <person name="Buchanan P."/>
            <person name="Buyck B."/>
            <person name="Bense V."/>
            <person name="Catcheside P."/>
            <person name="Chovatia M."/>
            <person name="Cooper J."/>
            <person name="Damon W."/>
            <person name="Desjardin D."/>
            <person name="Finy P."/>
            <person name="Geml J."/>
            <person name="Haridas S."/>
            <person name="Hughes K."/>
            <person name="Justo A."/>
            <person name="Karasinski D."/>
            <person name="Kautmanova I."/>
            <person name="Kiss B."/>
            <person name="Kocsube S."/>
            <person name="Kotiranta H."/>
            <person name="LaButti K.M."/>
            <person name="Lechner B.E."/>
            <person name="Liimatainen K."/>
            <person name="Lipzen A."/>
            <person name="Lukacs Z."/>
            <person name="Mihaltcheva S."/>
            <person name="Morgado L.N."/>
            <person name="Niskanen T."/>
            <person name="Noordeloos M.E."/>
            <person name="Ohm R.A."/>
            <person name="Ortiz-Santana B."/>
            <person name="Ovrebo C."/>
            <person name="Racz N."/>
            <person name="Riley R."/>
            <person name="Savchenko A."/>
            <person name="Shiryaev A."/>
            <person name="Soop K."/>
            <person name="Spirin V."/>
            <person name="Szebenyi C."/>
            <person name="Tomsovsky M."/>
            <person name="Tulloss R.E."/>
            <person name="Uehling J."/>
            <person name="Grigoriev I.V."/>
            <person name="Vagvolgyi C."/>
            <person name="Papp T."/>
            <person name="Martin F.M."/>
            <person name="Miettinen O."/>
            <person name="Hibbett D.S."/>
            <person name="Nagy L.G."/>
        </authorList>
    </citation>
    <scope>NUCLEOTIDE SEQUENCE [LARGE SCALE GENOMIC DNA]</scope>
    <source>
        <strain evidence="1 2">NL-1719</strain>
    </source>
</reference>
<evidence type="ECO:0000313" key="2">
    <source>
        <dbReference type="Proteomes" id="UP000308600"/>
    </source>
</evidence>
<evidence type="ECO:0000313" key="1">
    <source>
        <dbReference type="EMBL" id="TFK61285.1"/>
    </source>
</evidence>
<protein>
    <submittedName>
        <fullName evidence="1">Uncharacterized protein</fullName>
    </submittedName>
</protein>
<accession>A0ACD3A6D4</accession>
<proteinExistence type="predicted"/>
<name>A0ACD3A6D4_9AGAR</name>
<dbReference type="Proteomes" id="UP000308600">
    <property type="component" value="Unassembled WGS sequence"/>
</dbReference>
<gene>
    <name evidence="1" type="ORF">BDN72DRAFT_467612</name>
</gene>
<keyword evidence="2" id="KW-1185">Reference proteome</keyword>
<sequence length="419" mass="47041">MLLTDLHSDVLEEIVQAVKETHAQSLPALSLVSSAFQTPAQRLLFQSITIWGSVPYNGLIPPPRLIRLRDTLKSNSTLVTYIKDVKCIQSYIRPKVFRLSLVNSNKTSKHWIIDHGELLAEILQLLEVSSIHSFSIINNSNPSHLDWSNFHPTLNNALLGLFNKSTLTSLQLIGLFLPENVFSLVANLQDLAIGNFAWLPDHRGCLSTSHLPVSRSDRHCQLSSLQIIISPVLSSPIASIGPQVGLDLTRIRTLYLDFYTIPESDLTRFISLPRLRNLILTLPRQRGQNDTYLDLGPIVGLHTLTLSCNLFFLSTTEISWLPATLLSLPSHAPIRTLMLNLSVYVSSPIDDFEGIRILSRALSDLHQRFPDMAERIQVRIDSWLALPLQGPLELQRLGGHIRDNIMWIGCENVLELDIT</sequence>
<dbReference type="EMBL" id="ML208676">
    <property type="protein sequence ID" value="TFK61285.1"/>
    <property type="molecule type" value="Genomic_DNA"/>
</dbReference>
<organism evidence="1 2">
    <name type="scientific">Pluteus cervinus</name>
    <dbReference type="NCBI Taxonomy" id="181527"/>
    <lineage>
        <taxon>Eukaryota</taxon>
        <taxon>Fungi</taxon>
        <taxon>Dikarya</taxon>
        <taxon>Basidiomycota</taxon>
        <taxon>Agaricomycotina</taxon>
        <taxon>Agaricomycetes</taxon>
        <taxon>Agaricomycetidae</taxon>
        <taxon>Agaricales</taxon>
        <taxon>Pluteineae</taxon>
        <taxon>Pluteaceae</taxon>
        <taxon>Pluteus</taxon>
    </lineage>
</organism>